<comment type="caution">
    <text evidence="2">The sequence shown here is derived from an EMBL/GenBank/DDBJ whole genome shotgun (WGS) entry which is preliminary data.</text>
</comment>
<organism evidence="2 3">
    <name type="scientific">Neolewinella antarctica</name>
    <dbReference type="NCBI Taxonomy" id="442734"/>
    <lineage>
        <taxon>Bacteria</taxon>
        <taxon>Pseudomonadati</taxon>
        <taxon>Bacteroidota</taxon>
        <taxon>Saprospiria</taxon>
        <taxon>Saprospirales</taxon>
        <taxon>Lewinellaceae</taxon>
        <taxon>Neolewinella</taxon>
    </lineage>
</organism>
<evidence type="ECO:0000256" key="1">
    <source>
        <dbReference type="SAM" id="SignalP"/>
    </source>
</evidence>
<dbReference type="Pfam" id="PF00300">
    <property type="entry name" value="His_Phos_1"/>
    <property type="match status" value="1"/>
</dbReference>
<dbReference type="PANTHER" id="PTHR48100:SF1">
    <property type="entry name" value="HISTIDINE PHOSPHATASE FAMILY PROTEIN-RELATED"/>
    <property type="match status" value="1"/>
</dbReference>
<dbReference type="EMBL" id="JAATJH010000001">
    <property type="protein sequence ID" value="NJC24697.1"/>
    <property type="molecule type" value="Genomic_DNA"/>
</dbReference>
<proteinExistence type="predicted"/>
<dbReference type="SMART" id="SM00855">
    <property type="entry name" value="PGAM"/>
    <property type="match status" value="1"/>
</dbReference>
<dbReference type="CDD" id="cd07067">
    <property type="entry name" value="HP_PGM_like"/>
    <property type="match status" value="1"/>
</dbReference>
<keyword evidence="1" id="KW-0732">Signal</keyword>
<dbReference type="RefSeq" id="WP_168035513.1">
    <property type="nucleotide sequence ID" value="NZ_JAATJH010000001.1"/>
</dbReference>
<dbReference type="SUPFAM" id="SSF53254">
    <property type="entry name" value="Phosphoglycerate mutase-like"/>
    <property type="match status" value="1"/>
</dbReference>
<protein>
    <submittedName>
        <fullName evidence="2">Broad specificity phosphatase PhoE</fullName>
    </submittedName>
</protein>
<dbReference type="InterPro" id="IPR050275">
    <property type="entry name" value="PGM_Phosphatase"/>
</dbReference>
<keyword evidence="3" id="KW-1185">Reference proteome</keyword>
<dbReference type="Proteomes" id="UP000770785">
    <property type="component" value="Unassembled WGS sequence"/>
</dbReference>
<gene>
    <name evidence="2" type="ORF">GGR27_000178</name>
</gene>
<accession>A0ABX0X6D3</accession>
<reference evidence="2 3" key="1">
    <citation type="submission" date="2020-03" db="EMBL/GenBank/DDBJ databases">
        <title>Genomic Encyclopedia of Type Strains, Phase IV (KMG-IV): sequencing the most valuable type-strain genomes for metagenomic binning, comparative biology and taxonomic classification.</title>
        <authorList>
            <person name="Goeker M."/>
        </authorList>
    </citation>
    <scope>NUCLEOTIDE SEQUENCE [LARGE SCALE GENOMIC DNA]</scope>
    <source>
        <strain evidence="2 3">DSM 105096</strain>
    </source>
</reference>
<evidence type="ECO:0000313" key="2">
    <source>
        <dbReference type="EMBL" id="NJC24697.1"/>
    </source>
</evidence>
<dbReference type="InterPro" id="IPR013078">
    <property type="entry name" value="His_Pase_superF_clade-1"/>
</dbReference>
<feature type="signal peptide" evidence="1">
    <location>
        <begin position="1"/>
        <end position="21"/>
    </location>
</feature>
<dbReference type="InterPro" id="IPR029033">
    <property type="entry name" value="His_PPase_superfam"/>
</dbReference>
<dbReference type="PROSITE" id="PS51257">
    <property type="entry name" value="PROKAR_LIPOPROTEIN"/>
    <property type="match status" value="1"/>
</dbReference>
<evidence type="ECO:0000313" key="3">
    <source>
        <dbReference type="Proteomes" id="UP000770785"/>
    </source>
</evidence>
<name>A0ABX0X6D3_9BACT</name>
<dbReference type="PANTHER" id="PTHR48100">
    <property type="entry name" value="BROAD-SPECIFICITY PHOSPHATASE YOR283W-RELATED"/>
    <property type="match status" value="1"/>
</dbReference>
<sequence length="180" mass="19746">MQQRPWFFLLCLAILTPLIFACGANSSTTSDGDDDTAGKTTTFILVRHAEKQGGDDPELTEAGQARAEDLARELKNEKIVAVYSTDTKRTQATAAPTARAFGLQVQSYDAGNLSAFAETVKKKYPGKTVLIVGHSNTTPTLADKLAGGDEFPRISEDDFGNIYRIKINRRGKIRTNQDRY</sequence>
<dbReference type="Gene3D" id="3.40.50.1240">
    <property type="entry name" value="Phosphoglycerate mutase-like"/>
    <property type="match status" value="1"/>
</dbReference>
<feature type="chain" id="PRO_5045342471" evidence="1">
    <location>
        <begin position="22"/>
        <end position="180"/>
    </location>
</feature>